<evidence type="ECO:0000256" key="8">
    <source>
        <dbReference type="ARBA" id="ARBA00023136"/>
    </source>
</evidence>
<evidence type="ECO:0000256" key="3">
    <source>
        <dbReference type="ARBA" id="ARBA00007710"/>
    </source>
</evidence>
<keyword evidence="7" id="KW-0496">Mitochondrion</keyword>
<dbReference type="EMBL" id="VCEA01000001">
    <property type="protein sequence ID" value="KAB0365031.1"/>
    <property type="molecule type" value="Genomic_DNA"/>
</dbReference>
<evidence type="ECO:0000313" key="11">
    <source>
        <dbReference type="Proteomes" id="UP000326458"/>
    </source>
</evidence>
<keyword evidence="5" id="KW-0053">Apoptosis</keyword>
<comment type="similarity">
    <text evidence="3">Belongs to the NIP3 family.</text>
</comment>
<dbReference type="GO" id="GO:0097345">
    <property type="term" value="P:mitochondrial outer membrane permeabilization"/>
    <property type="evidence" value="ECO:0007669"/>
    <property type="project" value="TreeGrafter"/>
</dbReference>
<proteinExistence type="inferred from homology"/>
<dbReference type="Pfam" id="PF06553">
    <property type="entry name" value="BNIP3"/>
    <property type="match status" value="1"/>
</dbReference>
<dbReference type="Gene3D" id="6.10.250.1020">
    <property type="match status" value="1"/>
</dbReference>
<evidence type="ECO:0000313" key="10">
    <source>
        <dbReference type="EMBL" id="KAB0365031.1"/>
    </source>
</evidence>
<evidence type="ECO:0000256" key="9">
    <source>
        <dbReference type="SAM" id="MobiDB-lite"/>
    </source>
</evidence>
<feature type="region of interest" description="Disordered" evidence="9">
    <location>
        <begin position="64"/>
        <end position="98"/>
    </location>
</feature>
<organism evidence="10 11">
    <name type="scientific">Muntiacus muntjak</name>
    <name type="common">Barking deer</name>
    <name type="synonym">Indian muntjac</name>
    <dbReference type="NCBI Taxonomy" id="9888"/>
    <lineage>
        <taxon>Eukaryota</taxon>
        <taxon>Metazoa</taxon>
        <taxon>Chordata</taxon>
        <taxon>Craniata</taxon>
        <taxon>Vertebrata</taxon>
        <taxon>Euteleostomi</taxon>
        <taxon>Mammalia</taxon>
        <taxon>Eutheria</taxon>
        <taxon>Laurasiatheria</taxon>
        <taxon>Artiodactyla</taxon>
        <taxon>Ruminantia</taxon>
        <taxon>Pecora</taxon>
        <taxon>Cervidae</taxon>
        <taxon>Muntiacinae</taxon>
        <taxon>Muntiacus</taxon>
    </lineage>
</organism>
<evidence type="ECO:0000256" key="1">
    <source>
        <dbReference type="ARBA" id="ARBA00004167"/>
    </source>
</evidence>
<dbReference type="GO" id="GO:0051607">
    <property type="term" value="P:defense response to virus"/>
    <property type="evidence" value="ECO:0007669"/>
    <property type="project" value="TreeGrafter"/>
</dbReference>
<evidence type="ECO:0000256" key="4">
    <source>
        <dbReference type="ARBA" id="ARBA00022692"/>
    </source>
</evidence>
<dbReference type="GO" id="GO:0005741">
    <property type="term" value="C:mitochondrial outer membrane"/>
    <property type="evidence" value="ECO:0007669"/>
    <property type="project" value="TreeGrafter"/>
</dbReference>
<dbReference type="PANTHER" id="PTHR15186:SF3">
    <property type="entry name" value="BCL2_ADENOVIRUS E1B 19 KDA PROTEIN-INTERACTING PROTEIN 3-LIKE"/>
    <property type="match status" value="1"/>
</dbReference>
<dbReference type="AlphaFoldDB" id="A0A5N3WTQ4"/>
<evidence type="ECO:0000256" key="2">
    <source>
        <dbReference type="ARBA" id="ARBA00004325"/>
    </source>
</evidence>
<keyword evidence="6" id="KW-1133">Transmembrane helix</keyword>
<keyword evidence="8" id="KW-0472">Membrane</keyword>
<sequence length="142" mass="15495">MSIALHIITKGPIKFVSSVQLPRKSSNGNDFNNGENGGLKHVPSSSSIHNGDMEKILLDAQHEFKRSSSRDKEGEIMSVGKHSSGDRSSQSEETAGEKDMGALKKIADWGKFSFSAQFLKIFIPSLFLCHVLALELGTYIGK</sequence>
<comment type="subcellular location">
    <subcellularLocation>
        <location evidence="1">Membrane</location>
        <topology evidence="1">Single-pass membrane protein</topology>
    </subcellularLocation>
    <subcellularLocation>
        <location evidence="2">Mitochondrion membrane</location>
    </subcellularLocation>
</comment>
<evidence type="ECO:0000256" key="6">
    <source>
        <dbReference type="ARBA" id="ARBA00022989"/>
    </source>
</evidence>
<dbReference type="InterPro" id="IPR010548">
    <property type="entry name" value="BNIP3"/>
</dbReference>
<keyword evidence="4" id="KW-0812">Transmembrane</keyword>
<dbReference type="GO" id="GO:0043065">
    <property type="term" value="P:positive regulation of apoptotic process"/>
    <property type="evidence" value="ECO:0007669"/>
    <property type="project" value="InterPro"/>
</dbReference>
<feature type="region of interest" description="Disordered" evidence="9">
    <location>
        <begin position="26"/>
        <end position="49"/>
    </location>
</feature>
<feature type="compositionally biased region" description="Basic and acidic residues" evidence="9">
    <location>
        <begin position="64"/>
        <end position="75"/>
    </location>
</feature>
<dbReference type="GO" id="GO:0042802">
    <property type="term" value="F:identical protein binding"/>
    <property type="evidence" value="ECO:0007669"/>
    <property type="project" value="UniProtKB-ARBA"/>
</dbReference>
<evidence type="ECO:0000256" key="5">
    <source>
        <dbReference type="ARBA" id="ARBA00022703"/>
    </source>
</evidence>
<reference evidence="10 11" key="1">
    <citation type="submission" date="2019-06" db="EMBL/GenBank/DDBJ databases">
        <title>Discovery of a novel chromosome fission-fusion reversal in muntjac.</title>
        <authorList>
            <person name="Mudd A.B."/>
            <person name="Bredeson J.V."/>
            <person name="Baum R."/>
            <person name="Hockemeyer D."/>
            <person name="Rokhsar D.S."/>
        </authorList>
    </citation>
    <scope>NUCLEOTIDE SEQUENCE [LARGE SCALE GENOMIC DNA]</scope>
    <source>
        <strain evidence="10">UTSW_UCB_Mm</strain>
        <tissue evidence="10">Fibroblast cell line</tissue>
    </source>
</reference>
<dbReference type="GO" id="GO:0005635">
    <property type="term" value="C:nuclear envelope"/>
    <property type="evidence" value="ECO:0007669"/>
    <property type="project" value="TreeGrafter"/>
</dbReference>
<dbReference type="PANTHER" id="PTHR15186">
    <property type="entry name" value="RE48077P"/>
    <property type="match status" value="1"/>
</dbReference>
<dbReference type="GO" id="GO:0005783">
    <property type="term" value="C:endoplasmic reticulum"/>
    <property type="evidence" value="ECO:0007669"/>
    <property type="project" value="TreeGrafter"/>
</dbReference>
<dbReference type="Proteomes" id="UP000326458">
    <property type="component" value="Unassembled WGS sequence"/>
</dbReference>
<accession>A0A5N3WTQ4</accession>
<protein>
    <submittedName>
        <fullName evidence="10">Uncharacterized protein</fullName>
    </submittedName>
</protein>
<name>A0A5N3WTQ4_MUNMU</name>
<evidence type="ECO:0000256" key="7">
    <source>
        <dbReference type="ARBA" id="ARBA00023128"/>
    </source>
</evidence>
<gene>
    <name evidence="10" type="ORF">FD754_009187</name>
</gene>
<keyword evidence="11" id="KW-1185">Reference proteome</keyword>
<comment type="caution">
    <text evidence="10">The sequence shown here is derived from an EMBL/GenBank/DDBJ whole genome shotgun (WGS) entry which is preliminary data.</text>
</comment>